<comment type="caution">
    <text evidence="2">The sequence shown here is derived from an EMBL/GenBank/DDBJ whole genome shotgun (WGS) entry which is preliminary data.</text>
</comment>
<evidence type="ECO:0000256" key="1">
    <source>
        <dbReference type="ARBA" id="ARBA00022801"/>
    </source>
</evidence>
<keyword evidence="3" id="KW-1185">Reference proteome</keyword>
<gene>
    <name evidence="2" type="ORF">NE686_15755</name>
</gene>
<evidence type="ECO:0000313" key="2">
    <source>
        <dbReference type="EMBL" id="MCQ4924557.1"/>
    </source>
</evidence>
<reference evidence="2 3" key="1">
    <citation type="submission" date="2022-06" db="EMBL/GenBank/DDBJ databases">
        <title>Isolation of gut microbiota from human fecal samples.</title>
        <authorList>
            <person name="Pamer E.G."/>
            <person name="Barat B."/>
            <person name="Waligurski E."/>
            <person name="Medina S."/>
            <person name="Paddock L."/>
            <person name="Mostad J."/>
        </authorList>
    </citation>
    <scope>NUCLEOTIDE SEQUENCE [LARGE SCALE GENOMIC DNA]</scope>
    <source>
        <strain evidence="2 3">DFI.7.95</strain>
    </source>
</reference>
<dbReference type="PANTHER" id="PTHR20842">
    <property type="entry name" value="PROTEASE S51 ALPHA-ASPARTYL DIPEPTIDASE"/>
    <property type="match status" value="1"/>
</dbReference>
<dbReference type="InterPro" id="IPR005320">
    <property type="entry name" value="Peptidase_S51"/>
</dbReference>
<dbReference type="RefSeq" id="WP_216555988.1">
    <property type="nucleotide sequence ID" value="NZ_JAHLOH010000017.1"/>
</dbReference>
<accession>A0ABT1SF22</accession>
<dbReference type="CDD" id="cd03146">
    <property type="entry name" value="GAT1_Peptidase_E"/>
    <property type="match status" value="1"/>
</dbReference>
<organism evidence="2 3">
    <name type="scientific">Tissierella carlieri</name>
    <dbReference type="NCBI Taxonomy" id="689904"/>
    <lineage>
        <taxon>Bacteria</taxon>
        <taxon>Bacillati</taxon>
        <taxon>Bacillota</taxon>
        <taxon>Tissierellia</taxon>
        <taxon>Tissierellales</taxon>
        <taxon>Tissierellaceae</taxon>
        <taxon>Tissierella</taxon>
    </lineage>
</organism>
<dbReference type="Pfam" id="PF03575">
    <property type="entry name" value="Peptidase_S51"/>
    <property type="match status" value="1"/>
</dbReference>
<name>A0ABT1SF22_9FIRM</name>
<dbReference type="EMBL" id="JANGAC010000013">
    <property type="protein sequence ID" value="MCQ4924557.1"/>
    <property type="molecule type" value="Genomic_DNA"/>
</dbReference>
<protein>
    <submittedName>
        <fullName evidence="2">Peptidase E</fullName>
    </submittedName>
</protein>
<sequence length="244" mass="27467">MGMIVAIGGGEISKLETLEIDEYIVNLAGKVNPKALFIPTASNEPQGYIDIFDDIYGKRLGCKIDVLYLINGNLSDIEIRSKILSADIIYVGGGDTVKMMEVWHSKKVDEYLKEAYEAGIILSGLSAGSMCWFRYGHGDSDLSRNKDGWWDYQRINGLSFIDAIHCPHYNEKGGEGFDEMMETFKGIGIAIENNCALIIKDDKFKILKSDEKSNAYKLYKLNGIVYKQILDNYDLIDTNKLFEL</sequence>
<evidence type="ECO:0000313" key="3">
    <source>
        <dbReference type="Proteomes" id="UP001524478"/>
    </source>
</evidence>
<dbReference type="Proteomes" id="UP001524478">
    <property type="component" value="Unassembled WGS sequence"/>
</dbReference>
<keyword evidence="1" id="KW-0378">Hydrolase</keyword>
<proteinExistence type="predicted"/>
<dbReference type="PANTHER" id="PTHR20842:SF0">
    <property type="entry name" value="ALPHA-ASPARTYL DIPEPTIDASE"/>
    <property type="match status" value="1"/>
</dbReference>